<reference evidence="1" key="1">
    <citation type="journal article" date="2016" name="Gigascience">
        <title>De novo construction of an expanded transcriptome assembly for the western tarnished plant bug, Lygus hesperus.</title>
        <authorList>
            <person name="Tassone E.E."/>
            <person name="Geib S.M."/>
            <person name="Hall B."/>
            <person name="Fabrick J.A."/>
            <person name="Brent C.S."/>
            <person name="Hull J.J."/>
        </authorList>
    </citation>
    <scope>NUCLEOTIDE SEQUENCE</scope>
</reference>
<name>A0A146KTP1_LYGHE</name>
<protein>
    <submittedName>
        <fullName evidence="1">Uncharacterized protein</fullName>
    </submittedName>
</protein>
<accession>A0A146KTP1</accession>
<proteinExistence type="predicted"/>
<dbReference type="AlphaFoldDB" id="A0A146KTP1"/>
<evidence type="ECO:0000313" key="1">
    <source>
        <dbReference type="EMBL" id="JAP99872.1"/>
    </source>
</evidence>
<gene>
    <name evidence="1" type="ORF">g.68423</name>
</gene>
<dbReference type="EMBL" id="GDHC01018756">
    <property type="protein sequence ID" value="JAP99872.1"/>
    <property type="molecule type" value="Transcribed_RNA"/>
</dbReference>
<sequence length="210" mass="24250">MASSCDSTFTVKKKKRRSSLFDRHASVINDSTDTASTATSGSDANDAQLADYITLLKSCKRSWKMHEKELKSQLNSTTALEVQYKEYEDVRNNYLEYLDEQNRKFMEDVSPLVQRSSVHQKVDSIKEKVELLRSCYEEDKLLVSLFLENINQAVRYCEAVKFNEFSDKDEKTQNKSEISDKKIIDEIKIEVSENAPQVLEYNSDLSDLDE</sequence>
<organism evidence="1">
    <name type="scientific">Lygus hesperus</name>
    <name type="common">Western plant bug</name>
    <dbReference type="NCBI Taxonomy" id="30085"/>
    <lineage>
        <taxon>Eukaryota</taxon>
        <taxon>Metazoa</taxon>
        <taxon>Ecdysozoa</taxon>
        <taxon>Arthropoda</taxon>
        <taxon>Hexapoda</taxon>
        <taxon>Insecta</taxon>
        <taxon>Pterygota</taxon>
        <taxon>Neoptera</taxon>
        <taxon>Paraneoptera</taxon>
        <taxon>Hemiptera</taxon>
        <taxon>Heteroptera</taxon>
        <taxon>Panheteroptera</taxon>
        <taxon>Cimicomorpha</taxon>
        <taxon>Miridae</taxon>
        <taxon>Mirini</taxon>
        <taxon>Lygus</taxon>
    </lineage>
</organism>